<keyword evidence="7 8" id="KW-0472">Membrane</keyword>
<sequence>MRKVFSVFLQVIVPVSAFIFWAGHFEKNILNVFFLLFLYVLAYFLCCVFFPQIKMNTRILLTTGVVAGLGGSLILGTFYTPHETYDGAYFHTKVINSVIANGKYEPLFETTKPYPVEYLMGFIGKFSGYAVINFVYAATGIISILLTFKLLQKLGTKESAALFLSGVLFTSPVFFNLAFSDYKVDIFLYLVTVSSYLIFLKMMEENKYKIMPLLGLFLGLGVLIKIGFAPIAAVIGTITFYEFVFVQKQKNLILPISLLVFTILPVVLWGCYFGIKIPLFQKTIAQKHQEVLRVNPTVTDACYTDLKVYDLATYSKETRFPAYLLQPLYYLAGNNMDPVGFQANNTLSSFLYIGVFFSLLWPLTKEYSNKKNLYVFLIYVTYLLSFLFTVGAIYWYLLPVLPLSLFFFYRVLAASVSKAALKRIILVVAVDSILLLTVVLLNYRQDIEINKDEDKKNREFSKYLQENTEGLILDTSFLQTPVMYPYFTDSQNRIVKTDFIFADTSLDNKNIYTILEKENINYLITNMEVSVKYPQGECLARYKEGLKNFLNTYTDTVYEDDRGYVVSKLK</sequence>
<comment type="subcellular location">
    <subcellularLocation>
        <location evidence="1">Cell membrane</location>
        <topology evidence="1">Multi-pass membrane protein</topology>
    </subcellularLocation>
</comment>
<dbReference type="Pfam" id="PF13231">
    <property type="entry name" value="PMT_2"/>
    <property type="match status" value="1"/>
</dbReference>
<feature type="transmembrane region" description="Helical" evidence="8">
    <location>
        <begin position="215"/>
        <end position="240"/>
    </location>
</feature>
<evidence type="ECO:0000256" key="4">
    <source>
        <dbReference type="ARBA" id="ARBA00022679"/>
    </source>
</evidence>
<name>A0A0G0VTG0_UNCKA</name>
<evidence type="ECO:0000256" key="6">
    <source>
        <dbReference type="ARBA" id="ARBA00022989"/>
    </source>
</evidence>
<feature type="transmembrane region" description="Helical" evidence="8">
    <location>
        <begin position="372"/>
        <end position="388"/>
    </location>
</feature>
<dbReference type="Proteomes" id="UP000033947">
    <property type="component" value="Unassembled WGS sequence"/>
</dbReference>
<organism evidence="10 11">
    <name type="scientific">candidate division WWE3 bacterium GW2011_GWC2_41_23</name>
    <dbReference type="NCBI Taxonomy" id="1619123"/>
    <lineage>
        <taxon>Bacteria</taxon>
        <taxon>Katanobacteria</taxon>
    </lineage>
</organism>
<keyword evidence="2" id="KW-1003">Cell membrane</keyword>
<feature type="domain" description="Glycosyltransferase RgtA/B/C/D-like" evidence="9">
    <location>
        <begin position="129"/>
        <end position="269"/>
    </location>
</feature>
<keyword evidence="4" id="KW-0808">Transferase</keyword>
<dbReference type="PANTHER" id="PTHR33908">
    <property type="entry name" value="MANNOSYLTRANSFERASE YKCB-RELATED"/>
    <property type="match status" value="1"/>
</dbReference>
<dbReference type="GO" id="GO:0009103">
    <property type="term" value="P:lipopolysaccharide biosynthetic process"/>
    <property type="evidence" value="ECO:0007669"/>
    <property type="project" value="UniProtKB-ARBA"/>
</dbReference>
<dbReference type="PANTHER" id="PTHR33908:SF11">
    <property type="entry name" value="MEMBRANE PROTEIN"/>
    <property type="match status" value="1"/>
</dbReference>
<evidence type="ECO:0000256" key="5">
    <source>
        <dbReference type="ARBA" id="ARBA00022692"/>
    </source>
</evidence>
<evidence type="ECO:0000256" key="2">
    <source>
        <dbReference type="ARBA" id="ARBA00022475"/>
    </source>
</evidence>
<feature type="transmembrane region" description="Helical" evidence="8">
    <location>
        <begin position="7"/>
        <end position="23"/>
    </location>
</feature>
<feature type="transmembrane region" description="Helical" evidence="8">
    <location>
        <begin position="126"/>
        <end position="148"/>
    </location>
</feature>
<evidence type="ECO:0000259" key="9">
    <source>
        <dbReference type="Pfam" id="PF13231"/>
    </source>
</evidence>
<feature type="transmembrane region" description="Helical" evidence="8">
    <location>
        <begin position="160"/>
        <end position="180"/>
    </location>
</feature>
<keyword evidence="5 8" id="KW-0812">Transmembrane</keyword>
<feature type="transmembrane region" description="Helical" evidence="8">
    <location>
        <begin position="186"/>
        <end position="203"/>
    </location>
</feature>
<evidence type="ECO:0000256" key="7">
    <source>
        <dbReference type="ARBA" id="ARBA00023136"/>
    </source>
</evidence>
<keyword evidence="3" id="KW-0328">Glycosyltransferase</keyword>
<evidence type="ECO:0000256" key="1">
    <source>
        <dbReference type="ARBA" id="ARBA00004651"/>
    </source>
</evidence>
<evidence type="ECO:0000256" key="8">
    <source>
        <dbReference type="SAM" id="Phobius"/>
    </source>
</evidence>
<evidence type="ECO:0000313" key="11">
    <source>
        <dbReference type="Proteomes" id="UP000033947"/>
    </source>
</evidence>
<protein>
    <recommendedName>
        <fullName evidence="9">Glycosyltransferase RgtA/B/C/D-like domain-containing protein</fullName>
    </recommendedName>
</protein>
<keyword evidence="6 8" id="KW-1133">Transmembrane helix</keyword>
<evidence type="ECO:0000256" key="3">
    <source>
        <dbReference type="ARBA" id="ARBA00022676"/>
    </source>
</evidence>
<dbReference type="EMBL" id="LCBB01000007">
    <property type="protein sequence ID" value="KKS02987.1"/>
    <property type="molecule type" value="Genomic_DNA"/>
</dbReference>
<accession>A0A0G0VTG0</accession>
<comment type="caution">
    <text evidence="10">The sequence shown here is derived from an EMBL/GenBank/DDBJ whole genome shotgun (WGS) entry which is preliminary data.</text>
</comment>
<dbReference type="InterPro" id="IPR050297">
    <property type="entry name" value="LipidA_mod_glycosyltrf_83"/>
</dbReference>
<reference evidence="10 11" key="1">
    <citation type="journal article" date="2015" name="Nature">
        <title>rRNA introns, odd ribosomes, and small enigmatic genomes across a large radiation of phyla.</title>
        <authorList>
            <person name="Brown C.T."/>
            <person name="Hug L.A."/>
            <person name="Thomas B.C."/>
            <person name="Sharon I."/>
            <person name="Castelle C.J."/>
            <person name="Singh A."/>
            <person name="Wilkins M.J."/>
            <person name="Williams K.H."/>
            <person name="Banfield J.F."/>
        </authorList>
    </citation>
    <scope>NUCLEOTIDE SEQUENCE [LARGE SCALE GENOMIC DNA]</scope>
</reference>
<feature type="transmembrane region" description="Helical" evidence="8">
    <location>
        <begin position="59"/>
        <end position="79"/>
    </location>
</feature>
<feature type="transmembrane region" description="Helical" evidence="8">
    <location>
        <begin position="29"/>
        <end position="50"/>
    </location>
</feature>
<gene>
    <name evidence="10" type="ORF">UU55_C0007G0032</name>
</gene>
<dbReference type="AlphaFoldDB" id="A0A0G0VTG0"/>
<feature type="transmembrane region" description="Helical" evidence="8">
    <location>
        <begin position="252"/>
        <end position="275"/>
    </location>
</feature>
<dbReference type="GO" id="GO:0016763">
    <property type="term" value="F:pentosyltransferase activity"/>
    <property type="evidence" value="ECO:0007669"/>
    <property type="project" value="TreeGrafter"/>
</dbReference>
<dbReference type="InterPro" id="IPR038731">
    <property type="entry name" value="RgtA/B/C-like"/>
</dbReference>
<proteinExistence type="predicted"/>
<feature type="transmembrane region" description="Helical" evidence="8">
    <location>
        <begin position="424"/>
        <end position="443"/>
    </location>
</feature>
<dbReference type="GO" id="GO:0005886">
    <property type="term" value="C:plasma membrane"/>
    <property type="evidence" value="ECO:0007669"/>
    <property type="project" value="UniProtKB-SubCell"/>
</dbReference>
<evidence type="ECO:0000313" key="10">
    <source>
        <dbReference type="EMBL" id="KKS02987.1"/>
    </source>
</evidence>